<sequence length="73" mass="8310">MRMLLTYGTLRYASCMLQMIGDMHPLLSTCFKNLVIWCFDPPRKCTTSTGVTVIGSAVSIFPVYTAWRYILKP</sequence>
<gene>
    <name evidence="1" type="ORF">BDV39DRAFT_185554</name>
</gene>
<dbReference type="Proteomes" id="UP000325945">
    <property type="component" value="Unassembled WGS sequence"/>
</dbReference>
<accession>A0A5N6WP23</accession>
<name>A0A5N6WP23_9EURO</name>
<proteinExistence type="predicted"/>
<organism evidence="1 2">
    <name type="scientific">Aspergillus sergii</name>
    <dbReference type="NCBI Taxonomy" id="1034303"/>
    <lineage>
        <taxon>Eukaryota</taxon>
        <taxon>Fungi</taxon>
        <taxon>Dikarya</taxon>
        <taxon>Ascomycota</taxon>
        <taxon>Pezizomycotina</taxon>
        <taxon>Eurotiomycetes</taxon>
        <taxon>Eurotiomycetidae</taxon>
        <taxon>Eurotiales</taxon>
        <taxon>Aspergillaceae</taxon>
        <taxon>Aspergillus</taxon>
        <taxon>Aspergillus subgen. Circumdati</taxon>
    </lineage>
</organism>
<evidence type="ECO:0000313" key="1">
    <source>
        <dbReference type="EMBL" id="KAE8321569.1"/>
    </source>
</evidence>
<reference evidence="2" key="1">
    <citation type="submission" date="2019-04" db="EMBL/GenBank/DDBJ databases">
        <title>Friends and foes A comparative genomics studyof 23 Aspergillus species from section Flavi.</title>
        <authorList>
            <consortium name="DOE Joint Genome Institute"/>
            <person name="Kjaerbolling I."/>
            <person name="Vesth T."/>
            <person name="Frisvad J.C."/>
            <person name="Nybo J.L."/>
            <person name="Theobald S."/>
            <person name="Kildgaard S."/>
            <person name="Isbrandt T."/>
            <person name="Kuo A."/>
            <person name="Sato A."/>
            <person name="Lyhne E.K."/>
            <person name="Kogle M.E."/>
            <person name="Wiebenga A."/>
            <person name="Kun R.S."/>
            <person name="Lubbers R.J."/>
            <person name="Makela M.R."/>
            <person name="Barry K."/>
            <person name="Chovatia M."/>
            <person name="Clum A."/>
            <person name="Daum C."/>
            <person name="Haridas S."/>
            <person name="He G."/>
            <person name="LaButti K."/>
            <person name="Lipzen A."/>
            <person name="Mondo S."/>
            <person name="Riley R."/>
            <person name="Salamov A."/>
            <person name="Simmons B.A."/>
            <person name="Magnuson J.K."/>
            <person name="Henrissat B."/>
            <person name="Mortensen U.H."/>
            <person name="Larsen T.O."/>
            <person name="Devries R.P."/>
            <person name="Grigoriev I.V."/>
            <person name="Machida M."/>
            <person name="Baker S.E."/>
            <person name="Andersen M.R."/>
        </authorList>
    </citation>
    <scope>NUCLEOTIDE SEQUENCE [LARGE SCALE GENOMIC DNA]</scope>
    <source>
        <strain evidence="2">CBS 130017</strain>
    </source>
</reference>
<dbReference type="AlphaFoldDB" id="A0A5N6WP23"/>
<evidence type="ECO:0000313" key="2">
    <source>
        <dbReference type="Proteomes" id="UP000325945"/>
    </source>
</evidence>
<keyword evidence="2" id="KW-1185">Reference proteome</keyword>
<dbReference type="EMBL" id="ML741866">
    <property type="protein sequence ID" value="KAE8321569.1"/>
    <property type="molecule type" value="Genomic_DNA"/>
</dbReference>
<protein>
    <submittedName>
        <fullName evidence="1">Uncharacterized protein</fullName>
    </submittedName>
</protein>